<dbReference type="AlphaFoldDB" id="A0A2B8BNH2"/>
<evidence type="ECO:0000313" key="1">
    <source>
        <dbReference type="EMBL" id="PGH59098.1"/>
    </source>
</evidence>
<comment type="caution">
    <text evidence="1">The sequence shown here is derived from an EMBL/GenBank/DDBJ whole genome shotgun (WGS) entry which is preliminary data.</text>
</comment>
<sequence>MFFHFGADKAQAARSETIHSDNVPCVSDMAISFRIFGSKYGVGKFYYNGEEQIITLMLI</sequence>
<keyword evidence="2" id="KW-1185">Reference proteome</keyword>
<evidence type="ECO:0000313" key="2">
    <source>
        <dbReference type="Proteomes" id="UP000225379"/>
    </source>
</evidence>
<gene>
    <name evidence="1" type="ORF">CRT60_03730</name>
</gene>
<dbReference type="Proteomes" id="UP000225379">
    <property type="component" value="Unassembled WGS sequence"/>
</dbReference>
<reference evidence="2" key="1">
    <citation type="submission" date="2017-10" db="EMBL/GenBank/DDBJ databases">
        <authorList>
            <person name="Kravchenko I.K."/>
            <person name="Grouzdev D.S."/>
        </authorList>
    </citation>
    <scope>NUCLEOTIDE SEQUENCE [LARGE SCALE GENOMIC DNA]</scope>
    <source>
        <strain evidence="2">B2</strain>
    </source>
</reference>
<protein>
    <submittedName>
        <fullName evidence="1">Uncharacterized protein</fullName>
    </submittedName>
</protein>
<proteinExistence type="predicted"/>
<name>A0A2B8BNH2_9PROT</name>
<accession>A0A2B8BNH2</accession>
<organism evidence="1 2">
    <name type="scientific">Azospirillum palustre</name>
    <dbReference type="NCBI Taxonomy" id="2044885"/>
    <lineage>
        <taxon>Bacteria</taxon>
        <taxon>Pseudomonadati</taxon>
        <taxon>Pseudomonadota</taxon>
        <taxon>Alphaproteobacteria</taxon>
        <taxon>Rhodospirillales</taxon>
        <taxon>Azospirillaceae</taxon>
        <taxon>Azospirillum</taxon>
    </lineage>
</organism>
<dbReference type="EMBL" id="PDKW01000037">
    <property type="protein sequence ID" value="PGH59098.1"/>
    <property type="molecule type" value="Genomic_DNA"/>
</dbReference>